<dbReference type="PROSITE" id="PS51755">
    <property type="entry name" value="OMPR_PHOB"/>
    <property type="match status" value="1"/>
</dbReference>
<evidence type="ECO:0000313" key="8">
    <source>
        <dbReference type="EMBL" id="AZA92190.1"/>
    </source>
</evidence>
<organism evidence="8 9">
    <name type="scientific">Chryseobacterium nakagawai</name>
    <dbReference type="NCBI Taxonomy" id="1241982"/>
    <lineage>
        <taxon>Bacteria</taxon>
        <taxon>Pseudomonadati</taxon>
        <taxon>Bacteroidota</taxon>
        <taxon>Flavobacteriia</taxon>
        <taxon>Flavobacteriales</taxon>
        <taxon>Weeksellaceae</taxon>
        <taxon>Chryseobacterium group</taxon>
        <taxon>Chryseobacterium</taxon>
    </lineage>
</organism>
<evidence type="ECO:0000313" key="9">
    <source>
        <dbReference type="Proteomes" id="UP000278288"/>
    </source>
</evidence>
<dbReference type="SUPFAM" id="SSF52172">
    <property type="entry name" value="CheY-like"/>
    <property type="match status" value="1"/>
</dbReference>
<keyword evidence="9" id="KW-1185">Reference proteome</keyword>
<evidence type="ECO:0000256" key="4">
    <source>
        <dbReference type="PROSITE-ProRule" id="PRU00169"/>
    </source>
</evidence>
<keyword evidence="3 5" id="KW-0238">DNA-binding</keyword>
<dbReference type="InterPro" id="IPR001789">
    <property type="entry name" value="Sig_transdc_resp-reg_receiver"/>
</dbReference>
<dbReference type="SMART" id="SM00448">
    <property type="entry name" value="REC"/>
    <property type="match status" value="1"/>
</dbReference>
<dbReference type="KEGG" id="cnk:EG343_17005"/>
<evidence type="ECO:0000259" key="7">
    <source>
        <dbReference type="PROSITE" id="PS51755"/>
    </source>
</evidence>
<keyword evidence="1 4" id="KW-0597">Phosphoprotein</keyword>
<dbReference type="GO" id="GO:0006355">
    <property type="term" value="P:regulation of DNA-templated transcription"/>
    <property type="evidence" value="ECO:0007669"/>
    <property type="project" value="InterPro"/>
</dbReference>
<evidence type="ECO:0000256" key="1">
    <source>
        <dbReference type="ARBA" id="ARBA00022553"/>
    </source>
</evidence>
<dbReference type="Gene3D" id="1.10.10.10">
    <property type="entry name" value="Winged helix-like DNA-binding domain superfamily/Winged helix DNA-binding domain"/>
    <property type="match status" value="1"/>
</dbReference>
<dbReference type="InterPro" id="IPR016032">
    <property type="entry name" value="Sig_transdc_resp-reg_C-effctor"/>
</dbReference>
<dbReference type="PROSITE" id="PS50110">
    <property type="entry name" value="RESPONSE_REGULATORY"/>
    <property type="match status" value="1"/>
</dbReference>
<dbReference type="PANTHER" id="PTHR48111">
    <property type="entry name" value="REGULATOR OF RPOS"/>
    <property type="match status" value="1"/>
</dbReference>
<dbReference type="InterPro" id="IPR036388">
    <property type="entry name" value="WH-like_DNA-bd_sf"/>
</dbReference>
<keyword evidence="2" id="KW-0902">Two-component regulatory system</keyword>
<evidence type="ECO:0000256" key="2">
    <source>
        <dbReference type="ARBA" id="ARBA00023012"/>
    </source>
</evidence>
<dbReference type="RefSeq" id="WP_123858898.1">
    <property type="nucleotide sequence ID" value="NZ_CP033923.1"/>
</dbReference>
<reference evidence="8 9" key="1">
    <citation type="submission" date="2018-11" db="EMBL/GenBank/DDBJ databases">
        <title>Proposal to divide the Flavobacteriaceae and reorganize its genera based on Amino Acid Identity values calculated from whole genome sequences.</title>
        <authorList>
            <person name="Nicholson A.C."/>
            <person name="Gulvik C.A."/>
            <person name="Whitney A.M."/>
            <person name="Humrighouse B.W."/>
            <person name="Bell M."/>
            <person name="Holmes B."/>
            <person name="Steigerwalt A.G."/>
            <person name="Villarma A."/>
            <person name="Sheth M."/>
            <person name="Batra D."/>
            <person name="Pryor J."/>
            <person name="Bernardet J.-F."/>
            <person name="Hugo C."/>
            <person name="Kampfer P."/>
            <person name="Newman J."/>
            <person name="McQuiston J.R."/>
        </authorList>
    </citation>
    <scope>NUCLEOTIDE SEQUENCE [LARGE SCALE GENOMIC DNA]</scope>
    <source>
        <strain evidence="8 9">G0041</strain>
    </source>
</reference>
<dbReference type="InterPro" id="IPR039420">
    <property type="entry name" value="WalR-like"/>
</dbReference>
<gene>
    <name evidence="8" type="ORF">EG343_17005</name>
</gene>
<dbReference type="CDD" id="cd00383">
    <property type="entry name" value="trans_reg_C"/>
    <property type="match status" value="1"/>
</dbReference>
<dbReference type="GO" id="GO:0000156">
    <property type="term" value="F:phosphorelay response regulator activity"/>
    <property type="evidence" value="ECO:0007669"/>
    <property type="project" value="TreeGrafter"/>
</dbReference>
<proteinExistence type="predicted"/>
<dbReference type="PANTHER" id="PTHR48111:SF40">
    <property type="entry name" value="PHOSPHATE REGULON TRANSCRIPTIONAL REGULATORY PROTEIN PHOB"/>
    <property type="match status" value="1"/>
</dbReference>
<dbReference type="InterPro" id="IPR001867">
    <property type="entry name" value="OmpR/PhoB-type_DNA-bd"/>
</dbReference>
<dbReference type="SUPFAM" id="SSF46894">
    <property type="entry name" value="C-terminal effector domain of the bipartite response regulators"/>
    <property type="match status" value="1"/>
</dbReference>
<feature type="domain" description="Response regulatory" evidence="6">
    <location>
        <begin position="5"/>
        <end position="118"/>
    </location>
</feature>
<dbReference type="GO" id="GO:0005829">
    <property type="term" value="C:cytosol"/>
    <property type="evidence" value="ECO:0007669"/>
    <property type="project" value="TreeGrafter"/>
</dbReference>
<name>A0AAD0YMY8_CHRNA</name>
<dbReference type="CDD" id="cd17574">
    <property type="entry name" value="REC_OmpR"/>
    <property type="match status" value="1"/>
</dbReference>
<dbReference type="SMART" id="SM00862">
    <property type="entry name" value="Trans_reg_C"/>
    <property type="match status" value="1"/>
</dbReference>
<dbReference type="GO" id="GO:0000976">
    <property type="term" value="F:transcription cis-regulatory region binding"/>
    <property type="evidence" value="ECO:0007669"/>
    <property type="project" value="TreeGrafter"/>
</dbReference>
<feature type="DNA-binding region" description="OmpR/PhoB-type" evidence="5">
    <location>
        <begin position="128"/>
        <end position="225"/>
    </location>
</feature>
<dbReference type="EMBL" id="CP033923">
    <property type="protein sequence ID" value="AZA92190.1"/>
    <property type="molecule type" value="Genomic_DNA"/>
</dbReference>
<dbReference type="Pfam" id="PF00072">
    <property type="entry name" value="Response_reg"/>
    <property type="match status" value="1"/>
</dbReference>
<sequence length="229" mass="26599">MEKSKILYAEDDKTIAFLVEDSLESYYDISCYSDGESALEAFNSKDYDICLLDIMMPGMNGFEVAQQIRSKNSEIPIIFISAKALKEDRIKGLKIGADDYLVKPFSIEELMLKIEVFLKRTKKTNPTPVKYKVGKYDFDPQNYTLQGIENNITLTQRESELLHYFLNHKNTVVKRQDILKAIWGDDDYFMGRSLDVFISRLRKVLAEEQDILIENLHGIGFRFSEKNKY</sequence>
<evidence type="ECO:0000256" key="5">
    <source>
        <dbReference type="PROSITE-ProRule" id="PRU01091"/>
    </source>
</evidence>
<accession>A0AAD0YMY8</accession>
<evidence type="ECO:0000259" key="6">
    <source>
        <dbReference type="PROSITE" id="PS50110"/>
    </source>
</evidence>
<dbReference type="Pfam" id="PF00486">
    <property type="entry name" value="Trans_reg_C"/>
    <property type="match status" value="1"/>
</dbReference>
<dbReference type="InterPro" id="IPR011006">
    <property type="entry name" value="CheY-like_superfamily"/>
</dbReference>
<feature type="modified residue" description="4-aspartylphosphate" evidence="4">
    <location>
        <position position="53"/>
    </location>
</feature>
<protein>
    <submittedName>
        <fullName evidence="8">DNA-binding response regulator</fullName>
    </submittedName>
</protein>
<feature type="domain" description="OmpR/PhoB-type" evidence="7">
    <location>
        <begin position="128"/>
        <end position="225"/>
    </location>
</feature>
<dbReference type="GO" id="GO:0032993">
    <property type="term" value="C:protein-DNA complex"/>
    <property type="evidence" value="ECO:0007669"/>
    <property type="project" value="TreeGrafter"/>
</dbReference>
<dbReference type="Proteomes" id="UP000278288">
    <property type="component" value="Chromosome"/>
</dbReference>
<evidence type="ECO:0000256" key="3">
    <source>
        <dbReference type="ARBA" id="ARBA00023125"/>
    </source>
</evidence>
<dbReference type="AlphaFoldDB" id="A0AAD0YMY8"/>
<dbReference type="Gene3D" id="3.40.50.2300">
    <property type="match status" value="1"/>
</dbReference>